<dbReference type="GO" id="GO:0016559">
    <property type="term" value="P:peroxisome fission"/>
    <property type="evidence" value="ECO:0007669"/>
    <property type="project" value="InterPro"/>
</dbReference>
<reference evidence="5" key="1">
    <citation type="submission" date="2019-06" db="EMBL/GenBank/DDBJ databases">
        <authorList>
            <consortium name="Wellcome Sanger Institute Data Sharing"/>
        </authorList>
    </citation>
    <scope>NUCLEOTIDE SEQUENCE [LARGE SCALE GENOMIC DNA]</scope>
</reference>
<comment type="subcellular location">
    <subcellularLocation>
        <location evidence="4">Peroxisome membrane</location>
    </subcellularLocation>
</comment>
<keyword evidence="1" id="KW-0962">Peroxisome biogenesis</keyword>
<accession>A0A667WRN9</accession>
<dbReference type="InParanoid" id="A0A667WRN9"/>
<evidence type="ECO:0000256" key="1">
    <source>
        <dbReference type="ARBA" id="ARBA00022593"/>
    </source>
</evidence>
<dbReference type="PANTHER" id="PTHR12652">
    <property type="entry name" value="PEROXISOMAL BIOGENESIS FACTOR 11"/>
    <property type="match status" value="1"/>
</dbReference>
<evidence type="ECO:0000313" key="6">
    <source>
        <dbReference type="Proteomes" id="UP000472263"/>
    </source>
</evidence>
<evidence type="ECO:0000256" key="2">
    <source>
        <dbReference type="ARBA" id="ARBA00023136"/>
    </source>
</evidence>
<reference evidence="5" key="3">
    <citation type="submission" date="2025-09" db="UniProtKB">
        <authorList>
            <consortium name="Ensembl"/>
        </authorList>
    </citation>
    <scope>IDENTIFICATION</scope>
</reference>
<gene>
    <name evidence="5" type="primary">PEX11A</name>
    <name evidence="5" type="synonym">pex11a</name>
</gene>
<evidence type="ECO:0000256" key="4">
    <source>
        <dbReference type="ARBA" id="ARBA00046271"/>
    </source>
</evidence>
<name>A0A667WRN9_9TELE</name>
<keyword evidence="3" id="KW-0576">Peroxisome</keyword>
<dbReference type="Pfam" id="PF05648">
    <property type="entry name" value="PEX11"/>
    <property type="match status" value="1"/>
</dbReference>
<dbReference type="PANTHER" id="PTHR12652:SF22">
    <property type="entry name" value="PEROXISOMAL MEMBRANE PROTEIN 11A"/>
    <property type="match status" value="1"/>
</dbReference>
<organism evidence="5 6">
    <name type="scientific">Myripristis murdjan</name>
    <name type="common">pinecone soldierfish</name>
    <dbReference type="NCBI Taxonomy" id="586833"/>
    <lineage>
        <taxon>Eukaryota</taxon>
        <taxon>Metazoa</taxon>
        <taxon>Chordata</taxon>
        <taxon>Craniata</taxon>
        <taxon>Vertebrata</taxon>
        <taxon>Euteleostomi</taxon>
        <taxon>Actinopterygii</taxon>
        <taxon>Neopterygii</taxon>
        <taxon>Teleostei</taxon>
        <taxon>Neoteleostei</taxon>
        <taxon>Acanthomorphata</taxon>
        <taxon>Holocentriformes</taxon>
        <taxon>Holocentridae</taxon>
        <taxon>Myripristis</taxon>
    </lineage>
</organism>
<dbReference type="FunCoup" id="A0A667WRN9">
    <property type="interactions" value="701"/>
</dbReference>
<dbReference type="AlphaFoldDB" id="A0A667WRN9"/>
<keyword evidence="2" id="KW-0472">Membrane</keyword>
<dbReference type="InterPro" id="IPR008733">
    <property type="entry name" value="PEX11"/>
</dbReference>
<dbReference type="Proteomes" id="UP000472263">
    <property type="component" value="Chromosome 6"/>
</dbReference>
<evidence type="ECO:0000256" key="3">
    <source>
        <dbReference type="ARBA" id="ARBA00023140"/>
    </source>
</evidence>
<keyword evidence="6" id="KW-1185">Reference proteome</keyword>
<proteinExistence type="predicted"/>
<protein>
    <submittedName>
        <fullName evidence="5">Peroxisomal biogenesis factor 11 alpha</fullName>
    </submittedName>
</protein>
<dbReference type="Ensembl" id="ENSMMDT00005003205.1">
    <property type="protein sequence ID" value="ENSMMDP00005003139.1"/>
    <property type="gene ID" value="ENSMMDG00005001753.1"/>
</dbReference>
<reference evidence="5" key="2">
    <citation type="submission" date="2025-08" db="UniProtKB">
        <authorList>
            <consortium name="Ensembl"/>
        </authorList>
    </citation>
    <scope>IDENTIFICATION</scope>
</reference>
<dbReference type="GO" id="GO:0005778">
    <property type="term" value="C:peroxisomal membrane"/>
    <property type="evidence" value="ECO:0007669"/>
    <property type="project" value="UniProtKB-SubCell"/>
</dbReference>
<sequence>MPLQQLCSLSTSSLFTIYDINALVRRQKPLALLVRLRIRPWRNKCACVIFADMQQLIWQLNELCPNVNYNSLSPSWNNLFSLAATMDTFIKLTNQSQGRDRIFRTTQYACALSKYLLRNNSARKELVAKLKSLEANMSAGRKLFRLGNTVNSIEAAKRTMQLADPVLCLCLTVANINRALYFICDNVLWARNVGLARDIDKDRWSLNASRFYFLSLVMSLTRDVYVISQLMVQRARDRRFEQKLNRHLEDNPEVAEVVVPQLDAFFFLLLESLKTHPAVVLDTLKNICDLFMPLDRLGIYQSNAGVMGFCGLMSSLLGILTLVQPNLKIKP</sequence>
<dbReference type="GeneTree" id="ENSGT00390000014273"/>
<evidence type="ECO:0000313" key="5">
    <source>
        <dbReference type="Ensembl" id="ENSMMDP00005003139.1"/>
    </source>
</evidence>